<organism evidence="1">
    <name type="scientific">marine sediment metagenome</name>
    <dbReference type="NCBI Taxonomy" id="412755"/>
    <lineage>
        <taxon>unclassified sequences</taxon>
        <taxon>metagenomes</taxon>
        <taxon>ecological metagenomes</taxon>
    </lineage>
</organism>
<gene>
    <name evidence="1" type="ORF">LCGC14_1530630</name>
</gene>
<dbReference type="AlphaFoldDB" id="A0A0F9LBR1"/>
<sequence>MKRYKLVRIVDGRFYSANTRKDYGFSPNELEYTVGKVTEAANLGIACYKRLEDVRKWDHLDETMRFHKGKPIAILEVEPMGEFIREADR</sequence>
<evidence type="ECO:0000313" key="1">
    <source>
        <dbReference type="EMBL" id="KKM61555.1"/>
    </source>
</evidence>
<name>A0A0F9LBR1_9ZZZZ</name>
<accession>A0A0F9LBR1</accession>
<reference evidence="1" key="1">
    <citation type="journal article" date="2015" name="Nature">
        <title>Complex archaea that bridge the gap between prokaryotes and eukaryotes.</title>
        <authorList>
            <person name="Spang A."/>
            <person name="Saw J.H."/>
            <person name="Jorgensen S.L."/>
            <person name="Zaremba-Niedzwiedzka K."/>
            <person name="Martijn J."/>
            <person name="Lind A.E."/>
            <person name="van Eijk R."/>
            <person name="Schleper C."/>
            <person name="Guy L."/>
            <person name="Ettema T.J."/>
        </authorList>
    </citation>
    <scope>NUCLEOTIDE SEQUENCE</scope>
</reference>
<feature type="non-terminal residue" evidence="1">
    <location>
        <position position="89"/>
    </location>
</feature>
<comment type="caution">
    <text evidence="1">The sequence shown here is derived from an EMBL/GenBank/DDBJ whole genome shotgun (WGS) entry which is preliminary data.</text>
</comment>
<protein>
    <submittedName>
        <fullName evidence="1">Uncharacterized protein</fullName>
    </submittedName>
</protein>
<proteinExistence type="predicted"/>
<dbReference type="EMBL" id="LAZR01011462">
    <property type="protein sequence ID" value="KKM61555.1"/>
    <property type="molecule type" value="Genomic_DNA"/>
</dbReference>